<evidence type="ECO:0000256" key="3">
    <source>
        <dbReference type="ARBA" id="ARBA00022475"/>
    </source>
</evidence>
<feature type="transmembrane region" description="Helical" evidence="7">
    <location>
        <begin position="58"/>
        <end position="82"/>
    </location>
</feature>
<feature type="transmembrane region" description="Helical" evidence="7">
    <location>
        <begin position="268"/>
        <end position="287"/>
    </location>
</feature>
<feature type="transmembrane region" description="Helical" evidence="7">
    <location>
        <begin position="317"/>
        <end position="337"/>
    </location>
</feature>
<keyword evidence="4 7" id="KW-0812">Transmembrane</keyword>
<gene>
    <name evidence="8" type="ORF">FM115_10510</name>
</gene>
<feature type="transmembrane region" description="Helical" evidence="7">
    <location>
        <begin position="138"/>
        <end position="159"/>
    </location>
</feature>
<keyword evidence="6 7" id="KW-0472">Membrane</keyword>
<dbReference type="RefSeq" id="WP_087060010.1">
    <property type="nucleotide sequence ID" value="NZ_FUKW01000148.1"/>
</dbReference>
<accession>A0A1R4KJC5</accession>
<dbReference type="GO" id="GO:0042910">
    <property type="term" value="F:xenobiotic transmembrane transporter activity"/>
    <property type="evidence" value="ECO:0007669"/>
    <property type="project" value="InterPro"/>
</dbReference>
<dbReference type="InterPro" id="IPR051327">
    <property type="entry name" value="MATE_MepA_subfamily"/>
</dbReference>
<proteinExistence type="predicted"/>
<feature type="transmembrane region" description="Helical" evidence="7">
    <location>
        <begin position="94"/>
        <end position="118"/>
    </location>
</feature>
<dbReference type="InterPro" id="IPR002528">
    <property type="entry name" value="MATE_fam"/>
</dbReference>
<dbReference type="PIRSF" id="PIRSF006603">
    <property type="entry name" value="DinF"/>
    <property type="match status" value="1"/>
</dbReference>
<dbReference type="PANTHER" id="PTHR43823:SF3">
    <property type="entry name" value="MULTIDRUG EXPORT PROTEIN MEPA"/>
    <property type="match status" value="1"/>
</dbReference>
<feature type="transmembrane region" description="Helical" evidence="7">
    <location>
        <begin position="238"/>
        <end position="262"/>
    </location>
</feature>
<feature type="transmembrane region" description="Helical" evidence="7">
    <location>
        <begin position="196"/>
        <end position="218"/>
    </location>
</feature>
<evidence type="ECO:0000256" key="7">
    <source>
        <dbReference type="SAM" id="Phobius"/>
    </source>
</evidence>
<dbReference type="GO" id="GO:0015297">
    <property type="term" value="F:antiporter activity"/>
    <property type="evidence" value="ECO:0007669"/>
    <property type="project" value="InterPro"/>
</dbReference>
<feature type="transmembrane region" description="Helical" evidence="7">
    <location>
        <begin position="357"/>
        <end position="380"/>
    </location>
</feature>
<dbReference type="GO" id="GO:0005886">
    <property type="term" value="C:plasma membrane"/>
    <property type="evidence" value="ECO:0007669"/>
    <property type="project" value="UniProtKB-SubCell"/>
</dbReference>
<evidence type="ECO:0000256" key="4">
    <source>
        <dbReference type="ARBA" id="ARBA00022692"/>
    </source>
</evidence>
<dbReference type="InterPro" id="IPR048279">
    <property type="entry name" value="MdtK-like"/>
</dbReference>
<keyword evidence="2" id="KW-0813">Transport</keyword>
<feature type="transmembrane region" description="Helical" evidence="7">
    <location>
        <begin position="166"/>
        <end position="190"/>
    </location>
</feature>
<dbReference type="Proteomes" id="UP000195611">
    <property type="component" value="Unassembled WGS sequence"/>
</dbReference>
<feature type="transmembrane region" description="Helical" evidence="7">
    <location>
        <begin position="416"/>
        <end position="434"/>
    </location>
</feature>
<keyword evidence="5 7" id="KW-1133">Transmembrane helix</keyword>
<dbReference type="PANTHER" id="PTHR43823">
    <property type="entry name" value="SPORULATION PROTEIN YKVU"/>
    <property type="match status" value="1"/>
</dbReference>
<sequence>MLLNKKVDLGKSSIYKVFLFYTIPSVFMMIVQTMAYFVDSVFVGRYIGSEGLSAITLVMPVVIFFAGFAMMIGIGGVTLAGIERGAGNKESSNNLFNVTMMLTLISGVGGAIILFVASPLLMGLLSTTGETKVFAIEYARYTSLFIPFFLLNFVIGFFLKLDGKPLLVTGVMFLGALLNIGLDYMFIVYYQFGMRGAAMATGSSQAFSFFICLGILVWNSDWSFSKPVFHVMEIQRIFYNGFSEFLTNITMAVISVIFNVIILRRIGAMGIAAFAVVMQLMEFARALGYGIGEGNQNIWSYNFGSYQYNRVHTIRKMAITVSVIIGVLMACGAFVFSEEISQIFVSETAVNTLSVEILNYVAVALIFVGFNIILPTYYTAINDPFHSVLLTVYRSFISPLIGLLVLPLIFGNDGIWLTFIFMEVTAFVIGIVLLKKYPLGKNNKKWKVSE</sequence>
<feature type="transmembrane region" description="Helical" evidence="7">
    <location>
        <begin position="18"/>
        <end position="38"/>
    </location>
</feature>
<comment type="subcellular location">
    <subcellularLocation>
        <location evidence="1">Cell membrane</location>
        <topology evidence="1">Multi-pass membrane protein</topology>
    </subcellularLocation>
</comment>
<evidence type="ECO:0000256" key="5">
    <source>
        <dbReference type="ARBA" id="ARBA00022989"/>
    </source>
</evidence>
<keyword evidence="3" id="KW-1003">Cell membrane</keyword>
<dbReference type="NCBIfam" id="TIGR00797">
    <property type="entry name" value="matE"/>
    <property type="match status" value="1"/>
</dbReference>
<organism evidence="8 9">
    <name type="scientific">Marinilactibacillus psychrotolerans 42ea</name>
    <dbReference type="NCBI Taxonomy" id="1255609"/>
    <lineage>
        <taxon>Bacteria</taxon>
        <taxon>Bacillati</taxon>
        <taxon>Bacillota</taxon>
        <taxon>Bacilli</taxon>
        <taxon>Lactobacillales</taxon>
        <taxon>Carnobacteriaceae</taxon>
        <taxon>Marinilactibacillus</taxon>
    </lineage>
</organism>
<protein>
    <submittedName>
        <fullName evidence="8">Multi antimicrobial extrusion protein (Na(+)/drug antiporter), MATE family of MDR efflux pumps</fullName>
    </submittedName>
</protein>
<evidence type="ECO:0000313" key="9">
    <source>
        <dbReference type="Proteomes" id="UP000195611"/>
    </source>
</evidence>
<evidence type="ECO:0000313" key="8">
    <source>
        <dbReference type="EMBL" id="SJN44307.1"/>
    </source>
</evidence>
<evidence type="ECO:0000256" key="6">
    <source>
        <dbReference type="ARBA" id="ARBA00023136"/>
    </source>
</evidence>
<name>A0A1R4KJC5_9LACT</name>
<dbReference type="AlphaFoldDB" id="A0A1R4KJC5"/>
<feature type="transmembrane region" description="Helical" evidence="7">
    <location>
        <begin position="392"/>
        <end position="410"/>
    </location>
</feature>
<reference evidence="8 9" key="1">
    <citation type="submission" date="2017-02" db="EMBL/GenBank/DDBJ databases">
        <authorList>
            <person name="Peterson S.W."/>
        </authorList>
    </citation>
    <scope>NUCLEOTIDE SEQUENCE [LARGE SCALE GENOMIC DNA]</scope>
    <source>
        <strain evidence="8 9">42ea</strain>
    </source>
</reference>
<evidence type="ECO:0000256" key="1">
    <source>
        <dbReference type="ARBA" id="ARBA00004651"/>
    </source>
</evidence>
<evidence type="ECO:0000256" key="2">
    <source>
        <dbReference type="ARBA" id="ARBA00022448"/>
    </source>
</evidence>
<dbReference type="Pfam" id="PF01554">
    <property type="entry name" value="MatE"/>
    <property type="match status" value="2"/>
</dbReference>
<dbReference type="EMBL" id="FUKW01000148">
    <property type="protein sequence ID" value="SJN44307.1"/>
    <property type="molecule type" value="Genomic_DNA"/>
</dbReference>